<feature type="domain" description="PGG" evidence="11">
    <location>
        <begin position="405"/>
        <end position="513"/>
    </location>
</feature>
<dbReference type="InterPro" id="IPR036770">
    <property type="entry name" value="Ankyrin_rpt-contain_sf"/>
</dbReference>
<dbReference type="GO" id="GO:0005886">
    <property type="term" value="C:plasma membrane"/>
    <property type="evidence" value="ECO:0007669"/>
    <property type="project" value="UniProtKB-SubCell"/>
</dbReference>
<feature type="compositionally biased region" description="Polar residues" evidence="9">
    <location>
        <begin position="605"/>
        <end position="624"/>
    </location>
</feature>
<dbReference type="SUPFAM" id="SSF48403">
    <property type="entry name" value="Ankyrin repeat"/>
    <property type="match status" value="2"/>
</dbReference>
<evidence type="ECO:0000313" key="12">
    <source>
        <dbReference type="EMBL" id="KAF7836478.1"/>
    </source>
</evidence>
<evidence type="ECO:0000256" key="3">
    <source>
        <dbReference type="ARBA" id="ARBA00022692"/>
    </source>
</evidence>
<evidence type="ECO:0000259" key="11">
    <source>
        <dbReference type="Pfam" id="PF13962"/>
    </source>
</evidence>
<evidence type="ECO:0000256" key="10">
    <source>
        <dbReference type="SAM" id="Phobius"/>
    </source>
</evidence>
<evidence type="ECO:0000256" key="9">
    <source>
        <dbReference type="SAM" id="MobiDB-lite"/>
    </source>
</evidence>
<feature type="compositionally biased region" description="Basic and acidic residues" evidence="9">
    <location>
        <begin position="580"/>
        <end position="596"/>
    </location>
</feature>
<comment type="subcellular location">
    <subcellularLocation>
        <location evidence="2">Cell membrane</location>
        <topology evidence="2">Peripheral membrane protein</topology>
        <orientation evidence="2">Cytoplasmic side</orientation>
    </subcellularLocation>
    <subcellularLocation>
        <location evidence="1">Membrane</location>
        <topology evidence="1">Multi-pass membrane protein</topology>
    </subcellularLocation>
</comment>
<evidence type="ECO:0000256" key="2">
    <source>
        <dbReference type="ARBA" id="ARBA00004413"/>
    </source>
</evidence>
<proteinExistence type="predicted"/>
<evidence type="ECO:0000256" key="1">
    <source>
        <dbReference type="ARBA" id="ARBA00004141"/>
    </source>
</evidence>
<organism evidence="12 13">
    <name type="scientific">Senna tora</name>
    <dbReference type="NCBI Taxonomy" id="362788"/>
    <lineage>
        <taxon>Eukaryota</taxon>
        <taxon>Viridiplantae</taxon>
        <taxon>Streptophyta</taxon>
        <taxon>Embryophyta</taxon>
        <taxon>Tracheophyta</taxon>
        <taxon>Spermatophyta</taxon>
        <taxon>Magnoliopsida</taxon>
        <taxon>eudicotyledons</taxon>
        <taxon>Gunneridae</taxon>
        <taxon>Pentapetalae</taxon>
        <taxon>rosids</taxon>
        <taxon>fabids</taxon>
        <taxon>Fabales</taxon>
        <taxon>Fabaceae</taxon>
        <taxon>Caesalpinioideae</taxon>
        <taxon>Cassia clade</taxon>
        <taxon>Senna</taxon>
    </lineage>
</organism>
<evidence type="ECO:0000256" key="6">
    <source>
        <dbReference type="ARBA" id="ARBA00023043"/>
    </source>
</evidence>
<keyword evidence="5 10" id="KW-1133">Transmembrane helix</keyword>
<dbReference type="AlphaFoldDB" id="A0A834X1L2"/>
<feature type="transmembrane region" description="Helical" evidence="10">
    <location>
        <begin position="450"/>
        <end position="475"/>
    </location>
</feature>
<gene>
    <name evidence="12" type="ORF">G2W53_011337</name>
</gene>
<dbReference type="OrthoDB" id="20872at2759"/>
<evidence type="ECO:0000256" key="5">
    <source>
        <dbReference type="ARBA" id="ARBA00022989"/>
    </source>
</evidence>
<dbReference type="Proteomes" id="UP000634136">
    <property type="component" value="Unassembled WGS sequence"/>
</dbReference>
<dbReference type="PROSITE" id="PS50088">
    <property type="entry name" value="ANK_REPEAT"/>
    <property type="match status" value="2"/>
</dbReference>
<name>A0A834X1L2_9FABA</name>
<feature type="region of interest" description="Disordered" evidence="9">
    <location>
        <begin position="580"/>
        <end position="624"/>
    </location>
</feature>
<reference evidence="12" key="1">
    <citation type="submission" date="2020-09" db="EMBL/GenBank/DDBJ databases">
        <title>Genome-Enabled Discovery of Anthraquinone Biosynthesis in Senna tora.</title>
        <authorList>
            <person name="Kang S.-H."/>
            <person name="Pandey R.P."/>
            <person name="Lee C.-M."/>
            <person name="Sim J.-S."/>
            <person name="Jeong J.-T."/>
            <person name="Choi B.-S."/>
            <person name="Jung M."/>
            <person name="Ginzburg D."/>
            <person name="Zhao K."/>
            <person name="Won S.Y."/>
            <person name="Oh T.-J."/>
            <person name="Yu Y."/>
            <person name="Kim N.-H."/>
            <person name="Lee O.R."/>
            <person name="Lee T.-H."/>
            <person name="Bashyal P."/>
            <person name="Kim T.-S."/>
            <person name="Lee W.-H."/>
            <person name="Kawkins C."/>
            <person name="Kim C.-K."/>
            <person name="Kim J.S."/>
            <person name="Ahn B.O."/>
            <person name="Rhee S.Y."/>
            <person name="Sohng J.K."/>
        </authorList>
    </citation>
    <scope>NUCLEOTIDE SEQUENCE</scope>
    <source>
        <tissue evidence="12">Leaf</tissue>
    </source>
</reference>
<feature type="transmembrane region" description="Helical" evidence="10">
    <location>
        <begin position="407"/>
        <end position="430"/>
    </location>
</feature>
<feature type="repeat" description="ANK" evidence="8">
    <location>
        <begin position="151"/>
        <end position="183"/>
    </location>
</feature>
<keyword evidence="7 10" id="KW-0472">Membrane</keyword>
<dbReference type="Pfam" id="PF12796">
    <property type="entry name" value="Ank_2"/>
    <property type="match status" value="3"/>
</dbReference>
<dbReference type="PANTHER" id="PTHR24186">
    <property type="entry name" value="PROTEIN PHOSPHATASE 1 REGULATORY SUBUNIT"/>
    <property type="match status" value="1"/>
</dbReference>
<feature type="repeat" description="ANK" evidence="8">
    <location>
        <begin position="255"/>
        <end position="288"/>
    </location>
</feature>
<dbReference type="SMART" id="SM00248">
    <property type="entry name" value="ANK"/>
    <property type="match status" value="7"/>
</dbReference>
<keyword evidence="6 8" id="KW-0040">ANK repeat</keyword>
<evidence type="ECO:0000256" key="8">
    <source>
        <dbReference type="PROSITE-ProRule" id="PRU00023"/>
    </source>
</evidence>
<evidence type="ECO:0000256" key="4">
    <source>
        <dbReference type="ARBA" id="ARBA00022737"/>
    </source>
</evidence>
<keyword evidence="13" id="KW-1185">Reference proteome</keyword>
<dbReference type="PANTHER" id="PTHR24186:SF38">
    <property type="entry name" value="ANKYRIN REPEAT FAMILY PROTEIN"/>
    <property type="match status" value="1"/>
</dbReference>
<dbReference type="Pfam" id="PF13962">
    <property type="entry name" value="PGG"/>
    <property type="match status" value="1"/>
</dbReference>
<comment type="caution">
    <text evidence="12">The sequence shown here is derived from an EMBL/GenBank/DDBJ whole genome shotgun (WGS) entry which is preliminary data.</text>
</comment>
<feature type="transmembrane region" description="Helical" evidence="10">
    <location>
        <begin position="495"/>
        <end position="515"/>
    </location>
</feature>
<evidence type="ECO:0000256" key="7">
    <source>
        <dbReference type="ARBA" id="ARBA00023136"/>
    </source>
</evidence>
<evidence type="ECO:0000313" key="13">
    <source>
        <dbReference type="Proteomes" id="UP000634136"/>
    </source>
</evidence>
<dbReference type="Gene3D" id="1.25.40.20">
    <property type="entry name" value="Ankyrin repeat-containing domain"/>
    <property type="match status" value="2"/>
</dbReference>
<sequence length="624" mass="69708">MMNGEELFSAIKANDISKFLSIVEEDEGRLHERTADKSSDTALHVASRYGHAEMVCEILRLWPQMVDALNNNHETPIHECCRNGNLKVLKLLLEANPMAFHQNYIHEAIPKGAAKGANKSCIHIAALRGHTDVVRELINKRPDLAEEIDKYGNSLLHHACSQGRKEIVRMLVMQDENLALKYNRNGYMPLHLAVINGRVPILREFASHCTASFQYLTGQEETIFHLAARYGRYDALVFLANNPLTQDLLHRTDQQGNSVLHLAVAGGHYKMAVFLITQTKLDINIRSKAGITARDILDKSKDSAEKREVEAIFITGYAERRIQYSGPKPEAVLEKPNSVPPIASLSSGAHAQVDPERSFKNEIIKSDHGLPRRHKDLSKMQRDNQNQLYYTRKNKIKKHEMHREGLLNARNTVILVAILIATVTFAAGIAPPGGVYQDGAMKGKSIMGKLTAFKVFTISNNIALFTSLSIVVFLVSVIPFTRKSQMKFLGVAHKAMWVAVAFMAIGYVAAIWVILPHSEAFQWLSMVVIVVGGGSLGIIFISLGVMLMKHRQRKSKWRKRRKESVVKEKALVSEKEIGEEEVVGKDEAVDSEKEVSGEDEAVDSGNESQNSDVESAYSQGYYSY</sequence>
<dbReference type="EMBL" id="JAAIUW010000004">
    <property type="protein sequence ID" value="KAF7836478.1"/>
    <property type="molecule type" value="Genomic_DNA"/>
</dbReference>
<keyword evidence="4" id="KW-0677">Repeat</keyword>
<accession>A0A834X1L2</accession>
<protein>
    <submittedName>
        <fullName evidence="12">Ankyrin repeat-containing protein</fullName>
    </submittedName>
</protein>
<dbReference type="InterPro" id="IPR002110">
    <property type="entry name" value="Ankyrin_rpt"/>
</dbReference>
<keyword evidence="3 10" id="KW-0812">Transmembrane</keyword>
<dbReference type="InterPro" id="IPR026961">
    <property type="entry name" value="PGG_dom"/>
</dbReference>
<feature type="transmembrane region" description="Helical" evidence="10">
    <location>
        <begin position="521"/>
        <end position="548"/>
    </location>
</feature>